<name>A0ABV6DFP2_9BACL</name>
<dbReference type="RefSeq" id="WP_377468445.1">
    <property type="nucleotide sequence ID" value="NZ_JBHLWN010000019.1"/>
</dbReference>
<gene>
    <name evidence="1" type="ORF">ACFFK0_03210</name>
</gene>
<proteinExistence type="predicted"/>
<dbReference type="Proteomes" id="UP001589776">
    <property type="component" value="Unassembled WGS sequence"/>
</dbReference>
<keyword evidence="2" id="KW-1185">Reference proteome</keyword>
<sequence length="180" mass="20180">MSEQDTTICPWCQTEITWDPDLGPEEICPHCYNELSGYRSIQVNLKPSSARSAELELDEDDEDDLLDEDEWDGLDVPEAEWLDGDELDSYGEAVQACIEQQEEAPECVACRELMLHAGDREIAADGYTPVVPLPLGKPFLQAPYKLQVYVCPSCFKVETHLGEADRLLMVEALKDAASKR</sequence>
<organism evidence="1 2">
    <name type="scientific">Paenibacillus chartarius</name>
    <dbReference type="NCBI Taxonomy" id="747481"/>
    <lineage>
        <taxon>Bacteria</taxon>
        <taxon>Bacillati</taxon>
        <taxon>Bacillota</taxon>
        <taxon>Bacilli</taxon>
        <taxon>Bacillales</taxon>
        <taxon>Paenibacillaceae</taxon>
        <taxon>Paenibacillus</taxon>
    </lineage>
</organism>
<protein>
    <submittedName>
        <fullName evidence="1">Uncharacterized protein</fullName>
    </submittedName>
</protein>
<dbReference type="EMBL" id="JBHLWN010000019">
    <property type="protein sequence ID" value="MFC0211465.1"/>
    <property type="molecule type" value="Genomic_DNA"/>
</dbReference>
<evidence type="ECO:0000313" key="1">
    <source>
        <dbReference type="EMBL" id="MFC0211465.1"/>
    </source>
</evidence>
<accession>A0ABV6DFP2</accession>
<reference evidence="1 2" key="1">
    <citation type="submission" date="2024-09" db="EMBL/GenBank/DDBJ databases">
        <authorList>
            <person name="Sun Q."/>
            <person name="Mori K."/>
        </authorList>
    </citation>
    <scope>NUCLEOTIDE SEQUENCE [LARGE SCALE GENOMIC DNA]</scope>
    <source>
        <strain evidence="1 2">CCM 7759</strain>
    </source>
</reference>
<evidence type="ECO:0000313" key="2">
    <source>
        <dbReference type="Proteomes" id="UP001589776"/>
    </source>
</evidence>
<comment type="caution">
    <text evidence="1">The sequence shown here is derived from an EMBL/GenBank/DDBJ whole genome shotgun (WGS) entry which is preliminary data.</text>
</comment>